<feature type="region of interest" description="Disordered" evidence="1">
    <location>
        <begin position="23"/>
        <end position="66"/>
    </location>
</feature>
<feature type="region of interest" description="Disordered" evidence="1">
    <location>
        <begin position="321"/>
        <end position="341"/>
    </location>
</feature>
<keyword evidence="2" id="KW-0732">Signal</keyword>
<proteinExistence type="predicted"/>
<organism evidence="4 5">
    <name type="scientific">Aquabacter spiritensis</name>
    <dbReference type="NCBI Taxonomy" id="933073"/>
    <lineage>
        <taxon>Bacteria</taxon>
        <taxon>Pseudomonadati</taxon>
        <taxon>Pseudomonadota</taxon>
        <taxon>Alphaproteobacteria</taxon>
        <taxon>Hyphomicrobiales</taxon>
        <taxon>Xanthobacteraceae</taxon>
        <taxon>Aquabacter</taxon>
    </lineage>
</organism>
<reference evidence="4 5" key="1">
    <citation type="submission" date="2019-03" db="EMBL/GenBank/DDBJ databases">
        <title>Genomic Encyclopedia of Type Strains, Phase IV (KMG-IV): sequencing the most valuable type-strain genomes for metagenomic binning, comparative biology and taxonomic classification.</title>
        <authorList>
            <person name="Goeker M."/>
        </authorList>
    </citation>
    <scope>NUCLEOTIDE SEQUENCE [LARGE SCALE GENOMIC DNA]</scope>
    <source>
        <strain evidence="4 5">DSM 9035</strain>
    </source>
</reference>
<evidence type="ECO:0000313" key="4">
    <source>
        <dbReference type="EMBL" id="TCT01564.1"/>
    </source>
</evidence>
<evidence type="ECO:0000256" key="2">
    <source>
        <dbReference type="SAM" id="SignalP"/>
    </source>
</evidence>
<dbReference type="SUPFAM" id="SSF50346">
    <property type="entry name" value="PRC-barrel domain"/>
    <property type="match status" value="1"/>
</dbReference>
<dbReference type="PANTHER" id="PTHR36505">
    <property type="entry name" value="BLR1072 PROTEIN"/>
    <property type="match status" value="1"/>
</dbReference>
<feature type="chain" id="PRO_5020219929" evidence="2">
    <location>
        <begin position="26"/>
        <end position="349"/>
    </location>
</feature>
<keyword evidence="5" id="KW-1185">Reference proteome</keyword>
<protein>
    <submittedName>
        <fullName evidence="4">PRC-barrel domain protein</fullName>
    </submittedName>
</protein>
<feature type="domain" description="PRC-barrel" evidence="3">
    <location>
        <begin position="242"/>
        <end position="310"/>
    </location>
</feature>
<dbReference type="InterPro" id="IPR011033">
    <property type="entry name" value="PRC_barrel-like_sf"/>
</dbReference>
<comment type="caution">
    <text evidence="4">The sequence shown here is derived from an EMBL/GenBank/DDBJ whole genome shotgun (WGS) entry which is preliminary data.</text>
</comment>
<name>A0A4R3LMM7_9HYPH</name>
<feature type="region of interest" description="Disordered" evidence="1">
    <location>
        <begin position="94"/>
        <end position="157"/>
    </location>
</feature>
<dbReference type="EMBL" id="SMAI01000018">
    <property type="protein sequence ID" value="TCT01564.1"/>
    <property type="molecule type" value="Genomic_DNA"/>
</dbReference>
<feature type="compositionally biased region" description="Low complexity" evidence="1">
    <location>
        <begin position="34"/>
        <end position="66"/>
    </location>
</feature>
<evidence type="ECO:0000256" key="1">
    <source>
        <dbReference type="SAM" id="MobiDB-lite"/>
    </source>
</evidence>
<dbReference type="InterPro" id="IPR027275">
    <property type="entry name" value="PRC-brl_dom"/>
</dbReference>
<feature type="compositionally biased region" description="Basic and acidic residues" evidence="1">
    <location>
        <begin position="104"/>
        <end position="135"/>
    </location>
</feature>
<accession>A0A4R3LMM7</accession>
<dbReference type="Pfam" id="PF05239">
    <property type="entry name" value="PRC"/>
    <property type="match status" value="1"/>
</dbReference>
<dbReference type="Gene3D" id="2.30.30.240">
    <property type="entry name" value="PRC-barrel domain"/>
    <property type="match status" value="1"/>
</dbReference>
<dbReference type="AlphaFoldDB" id="A0A4R3LMM7"/>
<dbReference type="PANTHER" id="PTHR36505:SF1">
    <property type="entry name" value="BLR1072 PROTEIN"/>
    <property type="match status" value="1"/>
</dbReference>
<sequence>MQTKHVLGATVATLGLAIGSHGAMAQQQTTQPGMQRPATAQQQMPAQQNRQPGMRGATQGEQGQRQQVAQQCLQNLQAFDRRLDQDGYWLAGWGTPGYGTDANRNADNRGGDRRAAETRATDPRAEANRGADDRATTQPTRGGTTAQTATPNTNQMWAGDGWGIRSAPYQIRTLRAAVNVLAHRGDEQACATVLDELRQVYNGYSNELKQAGVNANEVSNWRQQRLVGARPVSEVQTGLINLANVTATEVRNPKDEQLGTVEDIVLDPGNGDIRYLIVASGGILGLGEDMVAVPWSSVRATSGLNTFVLNVSEDVIDQAPTVDPDRFSDPNQSTQDRQRVDTFWREHAG</sequence>
<evidence type="ECO:0000313" key="5">
    <source>
        <dbReference type="Proteomes" id="UP000294664"/>
    </source>
</evidence>
<feature type="compositionally biased region" description="Low complexity" evidence="1">
    <location>
        <begin position="142"/>
        <end position="155"/>
    </location>
</feature>
<dbReference type="Proteomes" id="UP000294664">
    <property type="component" value="Unassembled WGS sequence"/>
</dbReference>
<dbReference type="RefSeq" id="WP_165933851.1">
    <property type="nucleotide sequence ID" value="NZ_SMAI01000018.1"/>
</dbReference>
<gene>
    <name evidence="4" type="ORF">EDC64_11863</name>
</gene>
<feature type="signal peptide" evidence="2">
    <location>
        <begin position="1"/>
        <end position="25"/>
    </location>
</feature>
<evidence type="ECO:0000259" key="3">
    <source>
        <dbReference type="Pfam" id="PF05239"/>
    </source>
</evidence>